<reference evidence="2" key="1">
    <citation type="submission" date="2020-08" db="EMBL/GenBank/DDBJ databases">
        <title>Multicomponent nature underlies the extraordinary mechanical properties of spider dragline silk.</title>
        <authorList>
            <person name="Kono N."/>
            <person name="Nakamura H."/>
            <person name="Mori M."/>
            <person name="Yoshida Y."/>
            <person name="Ohtoshi R."/>
            <person name="Malay A.D."/>
            <person name="Moran D.A.P."/>
            <person name="Tomita M."/>
            <person name="Numata K."/>
            <person name="Arakawa K."/>
        </authorList>
    </citation>
    <scope>NUCLEOTIDE SEQUENCE</scope>
</reference>
<accession>A0A8X6QQ42</accession>
<protein>
    <submittedName>
        <fullName evidence="2">Uncharacterized protein</fullName>
    </submittedName>
</protein>
<evidence type="ECO:0000313" key="2">
    <source>
        <dbReference type="EMBL" id="GFU33537.1"/>
    </source>
</evidence>
<dbReference type="EMBL" id="BMAW01083363">
    <property type="protein sequence ID" value="GFU33537.1"/>
    <property type="molecule type" value="Genomic_DNA"/>
</dbReference>
<organism evidence="2 3">
    <name type="scientific">Nephila pilipes</name>
    <name type="common">Giant wood spider</name>
    <name type="synonym">Nephila maculata</name>
    <dbReference type="NCBI Taxonomy" id="299642"/>
    <lineage>
        <taxon>Eukaryota</taxon>
        <taxon>Metazoa</taxon>
        <taxon>Ecdysozoa</taxon>
        <taxon>Arthropoda</taxon>
        <taxon>Chelicerata</taxon>
        <taxon>Arachnida</taxon>
        <taxon>Araneae</taxon>
        <taxon>Araneomorphae</taxon>
        <taxon>Entelegynae</taxon>
        <taxon>Araneoidea</taxon>
        <taxon>Nephilidae</taxon>
        <taxon>Nephila</taxon>
    </lineage>
</organism>
<evidence type="ECO:0000313" key="3">
    <source>
        <dbReference type="Proteomes" id="UP000887013"/>
    </source>
</evidence>
<gene>
    <name evidence="2" type="ORF">NPIL_225911</name>
</gene>
<name>A0A8X6QQ42_NEPPI</name>
<comment type="caution">
    <text evidence="2">The sequence shown here is derived from an EMBL/GenBank/DDBJ whole genome shotgun (WGS) entry which is preliminary data.</text>
</comment>
<proteinExistence type="predicted"/>
<dbReference type="AlphaFoldDB" id="A0A8X6QQ42"/>
<keyword evidence="3" id="KW-1185">Reference proteome</keyword>
<sequence>MEPSGGTAGSGWWCSGPAERKSGSYGRAVRGACVSGFGLVLEIRIQACEVSLIPCGGRGAFGSSVGFRFWIRCVAFRTLRRRLFLGGCSAVGSLMPPIKVSSFVV</sequence>
<feature type="region of interest" description="Disordered" evidence="1">
    <location>
        <begin position="1"/>
        <end position="25"/>
    </location>
</feature>
<dbReference type="Proteomes" id="UP000887013">
    <property type="component" value="Unassembled WGS sequence"/>
</dbReference>
<evidence type="ECO:0000256" key="1">
    <source>
        <dbReference type="SAM" id="MobiDB-lite"/>
    </source>
</evidence>